<organism evidence="1 2">
    <name type="scientific">Methanosarcina vacuolata Z-761</name>
    <dbReference type="NCBI Taxonomy" id="1434123"/>
    <lineage>
        <taxon>Archaea</taxon>
        <taxon>Methanobacteriati</taxon>
        <taxon>Methanobacteriota</taxon>
        <taxon>Stenosarchaea group</taxon>
        <taxon>Methanomicrobia</taxon>
        <taxon>Methanosarcinales</taxon>
        <taxon>Methanosarcinaceae</taxon>
        <taxon>Methanosarcina</taxon>
    </lineage>
</organism>
<name>A0A0E3Q308_9EURY</name>
<dbReference type="Proteomes" id="UP000033096">
    <property type="component" value="Chromosome"/>
</dbReference>
<dbReference type="PATRIC" id="fig|1434123.4.peg.343"/>
<dbReference type="AlphaFoldDB" id="A0A0E3Q308"/>
<dbReference type="STRING" id="1434123.MSVAZ_0329"/>
<proteinExistence type="predicted"/>
<dbReference type="EMBL" id="CP009520">
    <property type="protein sequence ID" value="AKB42598.1"/>
    <property type="molecule type" value="Genomic_DNA"/>
</dbReference>
<evidence type="ECO:0000313" key="1">
    <source>
        <dbReference type="EMBL" id="AKB42598.1"/>
    </source>
</evidence>
<dbReference type="KEGG" id="mvc:MSVAZ_0329"/>
<gene>
    <name evidence="1" type="ORF">MSVAZ_0329</name>
</gene>
<protein>
    <submittedName>
        <fullName evidence="1">Uncharacterized protein</fullName>
    </submittedName>
</protein>
<reference evidence="1 2" key="1">
    <citation type="submission" date="2014-07" db="EMBL/GenBank/DDBJ databases">
        <title>Methanogenic archaea and the global carbon cycle.</title>
        <authorList>
            <person name="Henriksen J.R."/>
            <person name="Luke J."/>
            <person name="Reinhart S."/>
            <person name="Benedict M.N."/>
            <person name="Youngblut N.D."/>
            <person name="Metcalf M.E."/>
            <person name="Whitaker R.J."/>
            <person name="Metcalf W.W."/>
        </authorList>
    </citation>
    <scope>NUCLEOTIDE SEQUENCE [LARGE SCALE GENOMIC DNA]</scope>
    <source>
        <strain evidence="1 2">Z-761</strain>
    </source>
</reference>
<sequence>MEPFSISRVNFQESFQVLKTFFLRNVESKKCCTSGFTKVMLAGFTFKKFIVIFTVSFFKDYIPLIFIP</sequence>
<evidence type="ECO:0000313" key="2">
    <source>
        <dbReference type="Proteomes" id="UP000033096"/>
    </source>
</evidence>
<dbReference type="HOGENOM" id="CLU_2784080_0_0_2"/>
<accession>A0A0E3Q308</accession>
<keyword evidence="2" id="KW-1185">Reference proteome</keyword>